<organism evidence="1 2">
    <name type="scientific">Mesonia maritima</name>
    <dbReference type="NCBI Taxonomy" id="1793873"/>
    <lineage>
        <taxon>Bacteria</taxon>
        <taxon>Pseudomonadati</taxon>
        <taxon>Bacteroidota</taxon>
        <taxon>Flavobacteriia</taxon>
        <taxon>Flavobacteriales</taxon>
        <taxon>Flavobacteriaceae</taxon>
        <taxon>Mesonia</taxon>
    </lineage>
</organism>
<evidence type="ECO:0000313" key="2">
    <source>
        <dbReference type="Proteomes" id="UP001257659"/>
    </source>
</evidence>
<dbReference type="RefSeq" id="WP_309728366.1">
    <property type="nucleotide sequence ID" value="NZ_JAVDQA010000005.1"/>
</dbReference>
<gene>
    <name evidence="1" type="ORF">GGR31_001869</name>
</gene>
<protein>
    <submittedName>
        <fullName evidence="1">Uncharacterized protein</fullName>
    </submittedName>
</protein>
<sequence length="99" mass="11056">MAKKTTKIDWEDFDKKVAKASISAAEKTDAALAIKLASITSLTTKEIQEIFPEKADVERFSELMKIVKSSTSRNNKVNKIVENSEKFAGILVDLLGKYF</sequence>
<evidence type="ECO:0000313" key="1">
    <source>
        <dbReference type="EMBL" id="MDR6301218.1"/>
    </source>
</evidence>
<name>A0ABU1K6I6_9FLAO</name>
<accession>A0ABU1K6I6</accession>
<comment type="caution">
    <text evidence="1">The sequence shown here is derived from an EMBL/GenBank/DDBJ whole genome shotgun (WGS) entry which is preliminary data.</text>
</comment>
<reference evidence="1 2" key="1">
    <citation type="submission" date="2023-07" db="EMBL/GenBank/DDBJ databases">
        <title>Genomic Encyclopedia of Type Strains, Phase IV (KMG-IV): sequencing the most valuable type-strain genomes for metagenomic binning, comparative biology and taxonomic classification.</title>
        <authorList>
            <person name="Goeker M."/>
        </authorList>
    </citation>
    <scope>NUCLEOTIDE SEQUENCE [LARGE SCALE GENOMIC DNA]</scope>
    <source>
        <strain evidence="1 2">DSM 102814</strain>
    </source>
</reference>
<keyword evidence="2" id="KW-1185">Reference proteome</keyword>
<dbReference type="EMBL" id="JAVDQA010000005">
    <property type="protein sequence ID" value="MDR6301218.1"/>
    <property type="molecule type" value="Genomic_DNA"/>
</dbReference>
<dbReference type="Proteomes" id="UP001257659">
    <property type="component" value="Unassembled WGS sequence"/>
</dbReference>
<proteinExistence type="predicted"/>